<dbReference type="EMBL" id="GDHF01008878">
    <property type="protein sequence ID" value="JAI43436.1"/>
    <property type="molecule type" value="Transcribed_RNA"/>
</dbReference>
<feature type="compositionally biased region" description="Low complexity" evidence="11">
    <location>
        <begin position="561"/>
        <end position="570"/>
    </location>
</feature>
<feature type="compositionally biased region" description="Polar residues" evidence="11">
    <location>
        <begin position="972"/>
        <end position="984"/>
    </location>
</feature>
<evidence type="ECO:0000256" key="6">
    <source>
        <dbReference type="PIRNR" id="PIRNR000956"/>
    </source>
</evidence>
<keyword evidence="8" id="KW-0479">Metal-binding</keyword>
<feature type="binding site" evidence="8">
    <location>
        <position position="364"/>
    </location>
    <ligand>
        <name>Ca(2+)</name>
        <dbReference type="ChEBI" id="CHEBI:29108"/>
    </ligand>
</feature>
<dbReference type="OrthoDB" id="269822at2759"/>
<feature type="domain" description="PI-PLC Y-box" evidence="13">
    <location>
        <begin position="606"/>
        <end position="722"/>
    </location>
</feature>
<dbReference type="GO" id="GO:0005509">
    <property type="term" value="F:calcium ion binding"/>
    <property type="evidence" value="ECO:0007669"/>
    <property type="project" value="UniProtKB-UniRule"/>
</dbReference>
<dbReference type="InterPro" id="IPR000008">
    <property type="entry name" value="C2_dom"/>
</dbReference>
<keyword evidence="5 6" id="KW-0807">Transducer</keyword>
<feature type="binding site" evidence="8">
    <location>
        <position position="411"/>
    </location>
    <ligand>
        <name>Ca(2+)</name>
        <dbReference type="ChEBI" id="CHEBI:29108"/>
    </ligand>
</feature>
<dbReference type="FunFam" id="2.30.29.240:FF:000006">
    <property type="entry name" value="1-phosphatidylinositol 4,5-bisphosphate phosphodiesterase"/>
    <property type="match status" value="1"/>
</dbReference>
<evidence type="ECO:0000259" key="13">
    <source>
        <dbReference type="PROSITE" id="PS50008"/>
    </source>
</evidence>
<dbReference type="SUPFAM" id="SSF51695">
    <property type="entry name" value="PLC-like phosphodiesterases"/>
    <property type="match status" value="1"/>
</dbReference>
<dbReference type="Gene3D" id="2.30.29.240">
    <property type="match status" value="1"/>
</dbReference>
<dbReference type="SMART" id="SM00239">
    <property type="entry name" value="C2"/>
    <property type="match status" value="1"/>
</dbReference>
<feature type="compositionally biased region" description="Basic and acidic residues" evidence="11">
    <location>
        <begin position="592"/>
        <end position="601"/>
    </location>
</feature>
<feature type="active site" evidence="7">
    <location>
        <position position="377"/>
    </location>
</feature>
<dbReference type="FunFam" id="1.10.238.10:FF:000024">
    <property type="entry name" value="1-phosphatidylinositol 4,5-bisphosphate phosphodiesterase"/>
    <property type="match status" value="1"/>
</dbReference>
<gene>
    <name evidence="14" type="primary">Plc21C_1</name>
    <name evidence="14" type="ORF">c2_g3_i5</name>
</gene>
<evidence type="ECO:0000256" key="9">
    <source>
        <dbReference type="RuleBase" id="RU361133"/>
    </source>
</evidence>
<accession>A0A0K8VX29</accession>
<comment type="catalytic activity">
    <reaction evidence="1 6 9">
        <text>a 1,2-diacyl-sn-glycero-3-phospho-(1D-myo-inositol-4,5-bisphosphate) + H2O = 1D-myo-inositol 1,4,5-trisphosphate + a 1,2-diacyl-sn-glycerol + H(+)</text>
        <dbReference type="Rhea" id="RHEA:33179"/>
        <dbReference type="ChEBI" id="CHEBI:15377"/>
        <dbReference type="ChEBI" id="CHEBI:15378"/>
        <dbReference type="ChEBI" id="CHEBI:17815"/>
        <dbReference type="ChEBI" id="CHEBI:58456"/>
        <dbReference type="ChEBI" id="CHEBI:203600"/>
        <dbReference type="EC" id="3.1.4.11"/>
    </reaction>
</comment>
<dbReference type="PANTHER" id="PTHR10336">
    <property type="entry name" value="PHOSPHOINOSITIDE-SPECIFIC PHOSPHOLIPASE C FAMILY PROTEIN"/>
    <property type="match status" value="1"/>
</dbReference>
<reference evidence="14" key="1">
    <citation type="submission" date="2015-06" db="EMBL/GenBank/DDBJ databases">
        <authorList>
            <person name="Hoefler B.C."/>
            <person name="Straight P.D."/>
        </authorList>
    </citation>
    <scope>NUCLEOTIDE SEQUENCE</scope>
</reference>
<keyword evidence="10" id="KW-0175">Coiled coil</keyword>
<evidence type="ECO:0000256" key="5">
    <source>
        <dbReference type="ARBA" id="ARBA00023224"/>
    </source>
</evidence>
<dbReference type="Pfam" id="PF17787">
    <property type="entry name" value="PH_14"/>
    <property type="match status" value="1"/>
</dbReference>
<feature type="active site" evidence="7">
    <location>
        <position position="332"/>
    </location>
</feature>
<feature type="compositionally biased region" description="Basic residues" evidence="11">
    <location>
        <begin position="464"/>
        <end position="477"/>
    </location>
</feature>
<dbReference type="GO" id="GO:0043153">
    <property type="term" value="P:entrainment of circadian clock by photoperiod"/>
    <property type="evidence" value="ECO:0007669"/>
    <property type="project" value="UniProtKB-ARBA"/>
</dbReference>
<feature type="region of interest" description="Disordered" evidence="11">
    <location>
        <begin position="925"/>
        <end position="984"/>
    </location>
</feature>
<keyword evidence="2 6" id="KW-0378">Hydrolase</keyword>
<evidence type="ECO:0000256" key="11">
    <source>
        <dbReference type="SAM" id="MobiDB-lite"/>
    </source>
</evidence>
<dbReference type="CDD" id="cd13361">
    <property type="entry name" value="PH_PLC_beta"/>
    <property type="match status" value="1"/>
</dbReference>
<dbReference type="SUPFAM" id="SSF69989">
    <property type="entry name" value="C-terminal domain of PLC-beta"/>
    <property type="match status" value="1"/>
</dbReference>
<dbReference type="GO" id="GO:0008344">
    <property type="term" value="P:adult locomotory behavior"/>
    <property type="evidence" value="ECO:0007669"/>
    <property type="project" value="UniProtKB-ARBA"/>
</dbReference>
<evidence type="ECO:0000313" key="14">
    <source>
        <dbReference type="EMBL" id="JAI43436.1"/>
    </source>
</evidence>
<dbReference type="Pfam" id="PF22631">
    <property type="entry name" value="PLCB1-4-like_EFh"/>
    <property type="match status" value="1"/>
</dbReference>
<feature type="region of interest" description="Disordered" evidence="11">
    <location>
        <begin position="1287"/>
        <end position="1332"/>
    </location>
</feature>
<sequence>MLNTPTYVSIGPVEVPKALQDGEKFVKWDDDSGTGTPVTMRVDPKGYYLYWIDQNNEMDILDIATIRDTRTGAYAKKPKDSKLRQIVTLGSQDTLEEKTVTICHGCDFVNVTFVNFCCTKREIAQQWCDGIMRLAYSLARLNGSANTFLQKAHTKLCLQVDKGGKIPVKNIMKMFAQNKEDRKRVEKALDMSGLPSGKIETLSLPKFHFEDFFNLYKNLTQRSEVEKIFDGIVGNSKRKCMCIAQLVEFLNKTQRDPRLNEILYPYANASRAKEIIQEYEPNKFNAQKNQLSLDGFLRYLMSDDNPIVAPSKLDLCDDMDQPLSHYFVNSSHNTYLIGHQLTGKSSVEIYRQCLLAGCRCVELDFWNGRTDEPVIVHGYTLVPEINARDALEAIAESAFKTSEFPVILSFENHCNPRQQAKIANYCREIFGEMLLDKPLDSHPLEPNVDLPPPSLLKRKIIIKNKRKHHHHHRHKKGGATAAPTTVSKLSTANSVDASSKATANHATTPSAIQQQVSVQADNAAAAAAGGSAISTPVLTGNGDISSTVYPPPLQQIRQNSKDSTGSSDTDSSSDDESMPNVTPNPPVGADPTAEKPQKETEAAAELSALVNYVEPVHFYTFENAEKKNRCYEMSSFDEKQATALLKERPIEFVNYNKHQLSRVYPTGTRFDSSNFMPQLFWNAGCQLVALNYQTLDLAMQLNLGIFEYNDRSGYLLKPEFMRRTDRRLDPFAESTVDGIIAGTVSITVLSGQFLTDKRVGTYVEVEMFGLPADTVRKRFRTRIVRDNGLNPVYDEEPFVFKKVVLPELANIRIAAYEEGGKFLGHRVLPVIGLCPGYRHVNLRTELGQPLTLASLFLYIVVKDYVPDDLSNFAEALANPIKYQSELEKRDKQLAVLTEGTEPISSEEDITNSFVFVQVGGQKKELRPVESTTMSPKHRASITTAATLNVDSNTGGDHDSADAGTAGAPGFTHQHSLDSTAQTSIRQVESSQFDVDLVRAEPLDKILDNKLVREKRFELEKKLESLRKKHDKEKIKIAMQKSSPMDGNKKPMFNIASKLKKRLSNKNLNCLATSDTGVEVPACFPDIGDLNEDCVDGATSSGGESPALVTRSQQERLLASCRDYSTQYRDIQEKYYEIIYALADKVLRNSQANQMKQLKASLDRVTSEVMHQLQEARRTEVKNLSSVHRDRDELVRMKREVASSVVERGVAERVRLKQTYDKRTDDLQKQHESVRNALTEHRSRARQILEKEAESRICTISNGFLVLFSSGGAATTSVTSNNLTLNLNGGNTISPARSSNSITNSTGGRNKDDLGGGDDETGANALAGAAAGV</sequence>
<dbReference type="SUPFAM" id="SSF49562">
    <property type="entry name" value="C2 domain (Calcium/lipid-binding domain, CaLB)"/>
    <property type="match status" value="1"/>
</dbReference>
<dbReference type="GO" id="GO:0007186">
    <property type="term" value="P:G protein-coupled receptor signaling pathway"/>
    <property type="evidence" value="ECO:0007669"/>
    <property type="project" value="TreeGrafter"/>
</dbReference>
<evidence type="ECO:0000256" key="7">
    <source>
        <dbReference type="PIRSR" id="PIRSR000956-1"/>
    </source>
</evidence>
<dbReference type="EC" id="3.1.4.11" evidence="6"/>
<dbReference type="FunFam" id="2.60.40.150:FF:000008">
    <property type="entry name" value="1-phosphatidylinositol 4,5-bisphosphate phosphodiesterase"/>
    <property type="match status" value="1"/>
</dbReference>
<dbReference type="GO" id="GO:0004435">
    <property type="term" value="F:phosphatidylinositol-4,5-bisphosphate phospholipase C activity"/>
    <property type="evidence" value="ECO:0007669"/>
    <property type="project" value="UniProtKB-UniRule"/>
</dbReference>
<feature type="domain" description="C2" evidence="12">
    <location>
        <begin position="725"/>
        <end position="850"/>
    </location>
</feature>
<dbReference type="SUPFAM" id="SSF50729">
    <property type="entry name" value="PH domain-like"/>
    <property type="match status" value="1"/>
</dbReference>
<comment type="cofactor">
    <cofactor evidence="8">
        <name>Ca(2+)</name>
        <dbReference type="ChEBI" id="CHEBI:29108"/>
    </cofactor>
    <text evidence="8">Binds 1 Ca(2+) ion per subunit.</text>
</comment>
<dbReference type="FunFam" id="3.20.20.190:FF:000084">
    <property type="match status" value="1"/>
</dbReference>
<evidence type="ECO:0000256" key="4">
    <source>
        <dbReference type="ARBA" id="ARBA00023098"/>
    </source>
</evidence>
<dbReference type="CDD" id="cd08591">
    <property type="entry name" value="PI-PLCc_beta"/>
    <property type="match status" value="1"/>
</dbReference>
<dbReference type="SUPFAM" id="SSF47473">
    <property type="entry name" value="EF-hand"/>
    <property type="match status" value="1"/>
</dbReference>
<dbReference type="SMART" id="SM00148">
    <property type="entry name" value="PLCXc"/>
    <property type="match status" value="1"/>
</dbReference>
<dbReference type="Pfam" id="PF00388">
    <property type="entry name" value="PI-PLC-X"/>
    <property type="match status" value="1"/>
</dbReference>
<organism evidence="14">
    <name type="scientific">Bactrocera latifrons</name>
    <name type="common">Malaysian fruit fly</name>
    <name type="synonym">Chaetodacus latifrons</name>
    <dbReference type="NCBI Taxonomy" id="174628"/>
    <lineage>
        <taxon>Eukaryota</taxon>
        <taxon>Metazoa</taxon>
        <taxon>Ecdysozoa</taxon>
        <taxon>Arthropoda</taxon>
        <taxon>Hexapoda</taxon>
        <taxon>Insecta</taxon>
        <taxon>Pterygota</taxon>
        <taxon>Neoptera</taxon>
        <taxon>Endopterygota</taxon>
        <taxon>Diptera</taxon>
        <taxon>Brachycera</taxon>
        <taxon>Muscomorpha</taxon>
        <taxon>Tephritoidea</taxon>
        <taxon>Tephritidae</taxon>
        <taxon>Bactrocera</taxon>
        <taxon>Bactrocera</taxon>
    </lineage>
</organism>
<dbReference type="GO" id="GO:0016042">
    <property type="term" value="P:lipid catabolic process"/>
    <property type="evidence" value="ECO:0007669"/>
    <property type="project" value="UniProtKB-KW"/>
</dbReference>
<dbReference type="GO" id="GO:0051209">
    <property type="term" value="P:release of sequestered calcium ion into cytosol"/>
    <property type="evidence" value="ECO:0007669"/>
    <property type="project" value="TreeGrafter"/>
</dbReference>
<evidence type="ECO:0000256" key="2">
    <source>
        <dbReference type="ARBA" id="ARBA00022801"/>
    </source>
</evidence>
<dbReference type="PROSITE" id="PS50008">
    <property type="entry name" value="PIPLC_Y_DOMAIN"/>
    <property type="match status" value="1"/>
</dbReference>
<dbReference type="InterPro" id="IPR016280">
    <property type="entry name" value="PLC-beta"/>
</dbReference>
<dbReference type="Pfam" id="PF00387">
    <property type="entry name" value="PI-PLC-Y"/>
    <property type="match status" value="1"/>
</dbReference>
<dbReference type="Gene3D" id="1.10.238.10">
    <property type="entry name" value="EF-hand"/>
    <property type="match status" value="1"/>
</dbReference>
<feature type="binding site" evidence="8">
    <location>
        <position position="362"/>
    </location>
    <ligand>
        <name>Ca(2+)</name>
        <dbReference type="ChEBI" id="CHEBI:29108"/>
    </ligand>
</feature>
<dbReference type="InterPro" id="IPR017946">
    <property type="entry name" value="PLC-like_Pdiesterase_TIM-brl"/>
</dbReference>
<feature type="region of interest" description="Disordered" evidence="11">
    <location>
        <begin position="464"/>
        <end position="486"/>
    </location>
</feature>
<dbReference type="CDD" id="cd16213">
    <property type="entry name" value="EFh_PI-PLC21"/>
    <property type="match status" value="1"/>
</dbReference>
<evidence type="ECO:0000256" key="1">
    <source>
        <dbReference type="ARBA" id="ARBA00001195"/>
    </source>
</evidence>
<evidence type="ECO:0000256" key="10">
    <source>
        <dbReference type="SAM" id="Coils"/>
    </source>
</evidence>
<feature type="coiled-coil region" evidence="10">
    <location>
        <begin position="1147"/>
        <end position="1174"/>
    </location>
</feature>
<keyword evidence="8" id="KW-0106">Calcium</keyword>
<keyword evidence="4 6" id="KW-0443">Lipid metabolism</keyword>
<dbReference type="SMART" id="SM00149">
    <property type="entry name" value="PLCYc"/>
    <property type="match status" value="1"/>
</dbReference>
<evidence type="ECO:0000256" key="8">
    <source>
        <dbReference type="PIRSR" id="PIRSR000956-2"/>
    </source>
</evidence>
<dbReference type="InterPro" id="IPR035892">
    <property type="entry name" value="C2_domain_sf"/>
</dbReference>
<feature type="compositionally biased region" description="Low complexity" evidence="11">
    <location>
        <begin position="1321"/>
        <end position="1332"/>
    </location>
</feature>
<feature type="region of interest" description="Disordered" evidence="11">
    <location>
        <begin position="543"/>
        <end position="601"/>
    </location>
</feature>
<dbReference type="PRINTS" id="PR00390">
    <property type="entry name" value="PHPHLIPASEC"/>
</dbReference>
<dbReference type="PROSITE" id="PS50007">
    <property type="entry name" value="PIPLC_X_DOMAIN"/>
    <property type="match status" value="1"/>
</dbReference>
<dbReference type="PANTHER" id="PTHR10336:SF149">
    <property type="entry name" value="1-PHOSPHATIDYLINOSITOL 4,5-BISPHOSPHATE PHOSPHODIESTERASE CLASSES I AND II"/>
    <property type="match status" value="1"/>
</dbReference>
<keyword evidence="3 6" id="KW-0442">Lipid degradation</keyword>
<dbReference type="InterPro" id="IPR011992">
    <property type="entry name" value="EF-hand-dom_pair"/>
</dbReference>
<dbReference type="InterPro" id="IPR042531">
    <property type="entry name" value="PLC-beta_C_sf"/>
</dbReference>
<dbReference type="FunFam" id="1.20.1230.10:FF:000007">
    <property type="entry name" value="1-phosphatidylinositol 4,5-bisphosphate phosphodiesterase"/>
    <property type="match status" value="1"/>
</dbReference>
<dbReference type="PROSITE" id="PS50004">
    <property type="entry name" value="C2"/>
    <property type="match status" value="1"/>
</dbReference>
<comment type="function">
    <text evidence="6">The production of the second messenger molecules diacylglycerol (DAG) and inositol 1,4,5-trisphosphate (IP3) is mediated by activated phosphatidylinositol-specific phospholipase C enzymes.</text>
</comment>
<dbReference type="InterPro" id="IPR000909">
    <property type="entry name" value="PLipase_C_PInositol-sp_X_dom"/>
</dbReference>
<dbReference type="InterPro" id="IPR001711">
    <property type="entry name" value="PLipase_C_Pinositol-sp_Y"/>
</dbReference>
<dbReference type="GO" id="GO:0005737">
    <property type="term" value="C:cytoplasm"/>
    <property type="evidence" value="ECO:0007669"/>
    <property type="project" value="TreeGrafter"/>
</dbReference>
<proteinExistence type="predicted"/>
<dbReference type="Gene3D" id="2.60.40.150">
    <property type="entry name" value="C2 domain"/>
    <property type="match status" value="1"/>
</dbReference>
<feature type="binding site" evidence="8">
    <location>
        <position position="333"/>
    </location>
    <ligand>
        <name>Ca(2+)</name>
        <dbReference type="ChEBI" id="CHEBI:29108"/>
    </ligand>
</feature>
<dbReference type="GO" id="GO:0046488">
    <property type="term" value="P:phosphatidylinositol metabolic process"/>
    <property type="evidence" value="ECO:0007669"/>
    <property type="project" value="TreeGrafter"/>
</dbReference>
<dbReference type="Gene3D" id="3.20.20.190">
    <property type="entry name" value="Phosphatidylinositol (PI) phosphodiesterase"/>
    <property type="match status" value="1"/>
</dbReference>
<dbReference type="GO" id="GO:0048015">
    <property type="term" value="P:phosphatidylinositol-mediated signaling"/>
    <property type="evidence" value="ECO:0007669"/>
    <property type="project" value="TreeGrafter"/>
</dbReference>
<feature type="compositionally biased region" description="Polar residues" evidence="11">
    <location>
        <begin position="1292"/>
        <end position="1307"/>
    </location>
</feature>
<dbReference type="InterPro" id="IPR053945">
    <property type="entry name" value="PLCB1-4-like_EFh"/>
</dbReference>
<evidence type="ECO:0000259" key="12">
    <source>
        <dbReference type="PROSITE" id="PS50004"/>
    </source>
</evidence>
<feature type="compositionally biased region" description="Polar residues" evidence="11">
    <location>
        <begin position="929"/>
        <end position="954"/>
    </location>
</feature>
<dbReference type="InterPro" id="IPR001192">
    <property type="entry name" value="PI-PLC_fam"/>
</dbReference>
<dbReference type="CDD" id="cd00275">
    <property type="entry name" value="C2_PLC_like"/>
    <property type="match status" value="1"/>
</dbReference>
<dbReference type="Pfam" id="PF00168">
    <property type="entry name" value="C2"/>
    <property type="match status" value="1"/>
</dbReference>
<dbReference type="GO" id="GO:0042592">
    <property type="term" value="P:homeostatic process"/>
    <property type="evidence" value="ECO:0007669"/>
    <property type="project" value="UniProtKB-ARBA"/>
</dbReference>
<name>A0A0K8VX29_BACLA</name>
<dbReference type="InterPro" id="IPR037862">
    <property type="entry name" value="PLC-beta_PH"/>
</dbReference>
<feature type="coiled-coil region" evidence="10">
    <location>
        <begin position="1008"/>
        <end position="1035"/>
    </location>
</feature>
<dbReference type="PIRSF" id="PIRSF000956">
    <property type="entry name" value="PLC-beta"/>
    <property type="match status" value="1"/>
</dbReference>
<evidence type="ECO:0000256" key="3">
    <source>
        <dbReference type="ARBA" id="ARBA00022963"/>
    </source>
</evidence>
<protein>
    <recommendedName>
        <fullName evidence="6">1-phosphatidylinositol 4,5-bisphosphate phosphodiesterase</fullName>
        <ecNumber evidence="6">3.1.4.11</ecNumber>
    </recommendedName>
</protein>
<dbReference type="Gene3D" id="1.20.1230.10">
    <property type="entry name" value="Phospholipase C beta, distal C-terminal domain"/>
    <property type="match status" value="1"/>
</dbReference>